<dbReference type="PROSITE" id="PS01296">
    <property type="entry name" value="RSMI"/>
    <property type="match status" value="1"/>
</dbReference>
<sequence>METSGLEVVATPIGHLGDLSPRAAEALARADAVACEDTRRTGRLMEHIGAHPPLVSLHEHNERDRIPALVSRLEAGENLALVSDAGTPLVSDPGFRLVRAAREAGIRVTPIPGPSALLAALMGAGIPSDRFCFEGFLPAKAGARRQRLDGLAREARTLVFFEAPHRIEACLADLVEILGGDRPATLARELTKRHETFLGPDLAGVAAAVTADPDQRRGEMVLVVGGAPPPDPDALDEATCRLVTRLAAELPPRRAAAVAADLTGARRNTLYRYLQEGEGDR</sequence>
<dbReference type="EMBL" id="FOMJ01000003">
    <property type="protein sequence ID" value="SFD25160.1"/>
    <property type="molecule type" value="Genomic_DNA"/>
</dbReference>
<name>A0A1I1R4E5_9GAMM</name>
<dbReference type="RefSeq" id="WP_093427926.1">
    <property type="nucleotide sequence ID" value="NZ_FOMJ01000003.1"/>
</dbReference>
<dbReference type="STRING" id="1123397.SAMN05660831_01273"/>
<dbReference type="PIRSF" id="PIRSF005917">
    <property type="entry name" value="MTase_YraL"/>
    <property type="match status" value="1"/>
</dbReference>
<reference evidence="9 10" key="1">
    <citation type="submission" date="2016-10" db="EMBL/GenBank/DDBJ databases">
        <authorList>
            <person name="de Groot N.N."/>
        </authorList>
    </citation>
    <scope>NUCLEOTIDE SEQUENCE [LARGE SCALE GENOMIC DNA]</scope>
    <source>
        <strain evidence="9 10">HL3</strain>
    </source>
</reference>
<evidence type="ECO:0000256" key="2">
    <source>
        <dbReference type="ARBA" id="ARBA00022552"/>
    </source>
</evidence>
<dbReference type="Pfam" id="PF23016">
    <property type="entry name" value="RsmI_C"/>
    <property type="match status" value="1"/>
</dbReference>
<protein>
    <recommendedName>
        <fullName evidence="6">Ribosomal RNA small subunit methyltransferase I</fullName>
        <ecNumber evidence="6">2.1.1.198</ecNumber>
    </recommendedName>
    <alternativeName>
        <fullName evidence="6">16S rRNA 2'-O-ribose C1402 methyltransferase</fullName>
    </alternativeName>
    <alternativeName>
        <fullName evidence="6">rRNA (cytidine-2'-O-)-methyltransferase RsmI</fullName>
    </alternativeName>
</protein>
<evidence type="ECO:0000256" key="4">
    <source>
        <dbReference type="ARBA" id="ARBA00022679"/>
    </source>
</evidence>
<keyword evidence="2 6" id="KW-0698">rRNA processing</keyword>
<accession>A0A1I1R4E5</accession>
<evidence type="ECO:0000256" key="3">
    <source>
        <dbReference type="ARBA" id="ARBA00022603"/>
    </source>
</evidence>
<dbReference type="SUPFAM" id="SSF53790">
    <property type="entry name" value="Tetrapyrrole methylase"/>
    <property type="match status" value="1"/>
</dbReference>
<comment type="similarity">
    <text evidence="6">Belongs to the methyltransferase superfamily. RsmI family.</text>
</comment>
<dbReference type="InterPro" id="IPR000878">
    <property type="entry name" value="4pyrrol_Mease"/>
</dbReference>
<keyword evidence="1 6" id="KW-0963">Cytoplasm</keyword>
<keyword evidence="3 6" id="KW-0489">Methyltransferase</keyword>
<dbReference type="GO" id="GO:0005737">
    <property type="term" value="C:cytoplasm"/>
    <property type="evidence" value="ECO:0007669"/>
    <property type="project" value="UniProtKB-SubCell"/>
</dbReference>
<dbReference type="InterPro" id="IPR053910">
    <property type="entry name" value="RsmI_HTH"/>
</dbReference>
<evidence type="ECO:0000313" key="9">
    <source>
        <dbReference type="EMBL" id="SFD25160.1"/>
    </source>
</evidence>
<dbReference type="InterPro" id="IPR014777">
    <property type="entry name" value="4pyrrole_Mease_sub1"/>
</dbReference>
<dbReference type="FunFam" id="3.30.950.10:FF:000002">
    <property type="entry name" value="Ribosomal RNA small subunit methyltransferase I"/>
    <property type="match status" value="1"/>
</dbReference>
<comment type="function">
    <text evidence="6">Catalyzes the 2'-O-methylation of the ribose of cytidine 1402 (C1402) in 16S rRNA.</text>
</comment>
<keyword evidence="10" id="KW-1185">Reference proteome</keyword>
<comment type="subcellular location">
    <subcellularLocation>
        <location evidence="6">Cytoplasm</location>
    </subcellularLocation>
</comment>
<dbReference type="InterPro" id="IPR014776">
    <property type="entry name" value="4pyrrole_Mease_sub2"/>
</dbReference>
<evidence type="ECO:0000259" key="8">
    <source>
        <dbReference type="Pfam" id="PF23016"/>
    </source>
</evidence>
<feature type="domain" description="RsmI HTH" evidence="8">
    <location>
        <begin position="233"/>
        <end position="275"/>
    </location>
</feature>
<dbReference type="InterPro" id="IPR035996">
    <property type="entry name" value="4pyrrol_Methylase_sf"/>
</dbReference>
<dbReference type="HAMAP" id="MF_01877">
    <property type="entry name" value="16SrRNA_methyltr_I"/>
    <property type="match status" value="1"/>
</dbReference>
<dbReference type="OrthoDB" id="9809084at2"/>
<gene>
    <name evidence="6" type="primary">rsmI</name>
    <name evidence="9" type="ORF">SAMN05660831_01273</name>
</gene>
<proteinExistence type="inferred from homology"/>
<dbReference type="GO" id="GO:0070677">
    <property type="term" value="F:rRNA (cytosine-2'-O-)-methyltransferase activity"/>
    <property type="evidence" value="ECO:0007669"/>
    <property type="project" value="UniProtKB-UniRule"/>
</dbReference>
<dbReference type="FunFam" id="3.40.1010.10:FF:000007">
    <property type="entry name" value="Ribosomal RNA small subunit methyltransferase I"/>
    <property type="match status" value="1"/>
</dbReference>
<dbReference type="InterPro" id="IPR018063">
    <property type="entry name" value="SAM_MeTrfase_RsmI_CS"/>
</dbReference>
<dbReference type="InterPro" id="IPR008189">
    <property type="entry name" value="rRNA_ssu_MeTfrase_I"/>
</dbReference>
<dbReference type="Gene3D" id="3.30.950.10">
    <property type="entry name" value="Methyltransferase, Cobalt-precorrin-4 Transmethylase, Domain 2"/>
    <property type="match status" value="1"/>
</dbReference>
<dbReference type="Proteomes" id="UP000198611">
    <property type="component" value="Unassembled WGS sequence"/>
</dbReference>
<evidence type="ECO:0000313" key="10">
    <source>
        <dbReference type="Proteomes" id="UP000198611"/>
    </source>
</evidence>
<feature type="domain" description="Tetrapyrrole methylase" evidence="7">
    <location>
        <begin position="8"/>
        <end position="198"/>
    </location>
</feature>
<dbReference type="Pfam" id="PF00590">
    <property type="entry name" value="TP_methylase"/>
    <property type="match status" value="1"/>
</dbReference>
<dbReference type="AlphaFoldDB" id="A0A1I1R4E5"/>
<dbReference type="EC" id="2.1.1.198" evidence="6"/>
<dbReference type="Gene3D" id="3.40.1010.10">
    <property type="entry name" value="Cobalt-precorrin-4 Transmethylase, Domain 1"/>
    <property type="match status" value="1"/>
</dbReference>
<keyword evidence="5 6" id="KW-0949">S-adenosyl-L-methionine</keyword>
<organism evidence="9 10">
    <name type="scientific">Thiohalospira halophila DSM 15071</name>
    <dbReference type="NCBI Taxonomy" id="1123397"/>
    <lineage>
        <taxon>Bacteria</taxon>
        <taxon>Pseudomonadati</taxon>
        <taxon>Pseudomonadota</taxon>
        <taxon>Gammaproteobacteria</taxon>
        <taxon>Thiohalospirales</taxon>
        <taxon>Thiohalospiraceae</taxon>
        <taxon>Thiohalospira</taxon>
    </lineage>
</organism>
<evidence type="ECO:0000259" key="7">
    <source>
        <dbReference type="Pfam" id="PF00590"/>
    </source>
</evidence>
<evidence type="ECO:0000256" key="6">
    <source>
        <dbReference type="HAMAP-Rule" id="MF_01877"/>
    </source>
</evidence>
<dbReference type="NCBIfam" id="TIGR00096">
    <property type="entry name" value="16S rRNA (cytidine(1402)-2'-O)-methyltransferase"/>
    <property type="match status" value="1"/>
</dbReference>
<keyword evidence="4 6" id="KW-0808">Transferase</keyword>
<comment type="catalytic activity">
    <reaction evidence="6">
        <text>cytidine(1402) in 16S rRNA + S-adenosyl-L-methionine = 2'-O-methylcytidine(1402) in 16S rRNA + S-adenosyl-L-homocysteine + H(+)</text>
        <dbReference type="Rhea" id="RHEA:42924"/>
        <dbReference type="Rhea" id="RHEA-COMP:10285"/>
        <dbReference type="Rhea" id="RHEA-COMP:10286"/>
        <dbReference type="ChEBI" id="CHEBI:15378"/>
        <dbReference type="ChEBI" id="CHEBI:57856"/>
        <dbReference type="ChEBI" id="CHEBI:59789"/>
        <dbReference type="ChEBI" id="CHEBI:74495"/>
        <dbReference type="ChEBI" id="CHEBI:82748"/>
        <dbReference type="EC" id="2.1.1.198"/>
    </reaction>
</comment>
<evidence type="ECO:0000256" key="1">
    <source>
        <dbReference type="ARBA" id="ARBA00022490"/>
    </source>
</evidence>
<dbReference type="PANTHER" id="PTHR46111:SF1">
    <property type="entry name" value="RIBOSOMAL RNA SMALL SUBUNIT METHYLTRANSFERASE I"/>
    <property type="match status" value="1"/>
</dbReference>
<dbReference type="PANTHER" id="PTHR46111">
    <property type="entry name" value="RIBOSOMAL RNA SMALL SUBUNIT METHYLTRANSFERASE I"/>
    <property type="match status" value="1"/>
</dbReference>
<dbReference type="CDD" id="cd11648">
    <property type="entry name" value="RsmI"/>
    <property type="match status" value="1"/>
</dbReference>
<evidence type="ECO:0000256" key="5">
    <source>
        <dbReference type="ARBA" id="ARBA00022691"/>
    </source>
</evidence>